<feature type="region of interest" description="Disordered" evidence="1">
    <location>
        <begin position="204"/>
        <end position="261"/>
    </location>
</feature>
<gene>
    <name evidence="2" type="ORF">MNEG_12912</name>
</gene>
<dbReference type="Proteomes" id="UP000054498">
    <property type="component" value="Unassembled WGS sequence"/>
</dbReference>
<feature type="compositionally biased region" description="Basic and acidic residues" evidence="1">
    <location>
        <begin position="154"/>
        <end position="181"/>
    </location>
</feature>
<accession>A0A0D2MJ71</accession>
<feature type="region of interest" description="Disordered" evidence="1">
    <location>
        <begin position="132"/>
        <end position="181"/>
    </location>
</feature>
<name>A0A0D2MJ71_9CHLO</name>
<dbReference type="KEGG" id="mng:MNEG_12912"/>
<proteinExistence type="predicted"/>
<dbReference type="RefSeq" id="XP_013894070.1">
    <property type="nucleotide sequence ID" value="XM_014038616.1"/>
</dbReference>
<organism evidence="2 3">
    <name type="scientific">Monoraphidium neglectum</name>
    <dbReference type="NCBI Taxonomy" id="145388"/>
    <lineage>
        <taxon>Eukaryota</taxon>
        <taxon>Viridiplantae</taxon>
        <taxon>Chlorophyta</taxon>
        <taxon>core chlorophytes</taxon>
        <taxon>Chlorophyceae</taxon>
        <taxon>CS clade</taxon>
        <taxon>Sphaeropleales</taxon>
        <taxon>Selenastraceae</taxon>
        <taxon>Monoraphidium</taxon>
    </lineage>
</organism>
<evidence type="ECO:0000256" key="1">
    <source>
        <dbReference type="SAM" id="MobiDB-lite"/>
    </source>
</evidence>
<feature type="compositionally biased region" description="Gly residues" evidence="1">
    <location>
        <begin position="206"/>
        <end position="226"/>
    </location>
</feature>
<evidence type="ECO:0000313" key="3">
    <source>
        <dbReference type="Proteomes" id="UP000054498"/>
    </source>
</evidence>
<keyword evidence="3" id="KW-1185">Reference proteome</keyword>
<sequence>MAVALESPDCSALDVAAITESAAGLSKPLPLPFFDALFAAAARAVPSAPAAACARLAAALGGARAQPPSPLRALLAARLEAGTWDGQAPALVHAASQLHRMGHAWTAAAAWALLARAAASLPDAAREPECAATARGNQCREGRPLPSPQQQEAGQEHAEGEKGQAPHVSQEEHQQGGEHRGLGPLHIAELLIALRPALQQAPRWPCGGGTAGDCGGSDSSGGGRGGSSSEAGMQPRRQDSSQDISRGGGAPGSDCVIAGGRGGGGGGDPLLRLWQHAVVCVELSVNGLPGGELGAGTEESAPAAADGAARDRAVHEVLALLHAMHSLPALRAAGAGAPSRCLLRLSLRLSLRCGLHQLIPLAAAWRALGEPLHWSALMRLARGPLAPLSSAKLAAAAAALGGAPPGARRAKAAAAAVASEALARLRAGRMPAAAVVEMCAALPHLVRLGWPADCAAALLTAAEVAAGDLQPPQLWQLHLRNARACACARSAVKGLAAVTDKRL</sequence>
<dbReference type="AlphaFoldDB" id="A0A0D2MJ71"/>
<reference evidence="2 3" key="1">
    <citation type="journal article" date="2013" name="BMC Genomics">
        <title>Reconstruction of the lipid metabolism for the microalga Monoraphidium neglectum from its genome sequence reveals characteristics suitable for biofuel production.</title>
        <authorList>
            <person name="Bogen C."/>
            <person name="Al-Dilaimi A."/>
            <person name="Albersmeier A."/>
            <person name="Wichmann J."/>
            <person name="Grundmann M."/>
            <person name="Rupp O."/>
            <person name="Lauersen K.J."/>
            <person name="Blifernez-Klassen O."/>
            <person name="Kalinowski J."/>
            <person name="Goesmann A."/>
            <person name="Mussgnug J.H."/>
            <person name="Kruse O."/>
        </authorList>
    </citation>
    <scope>NUCLEOTIDE SEQUENCE [LARGE SCALE GENOMIC DNA]</scope>
    <source>
        <strain evidence="2 3">SAG 48.87</strain>
    </source>
</reference>
<evidence type="ECO:0000313" key="2">
    <source>
        <dbReference type="EMBL" id="KIY95050.1"/>
    </source>
</evidence>
<dbReference type="EMBL" id="KK103729">
    <property type="protein sequence ID" value="KIY95050.1"/>
    <property type="molecule type" value="Genomic_DNA"/>
</dbReference>
<dbReference type="GeneID" id="25730322"/>
<protein>
    <submittedName>
        <fullName evidence="2">Uncharacterized protein</fullName>
    </submittedName>
</protein>